<dbReference type="PANTHER" id="PTHR11102">
    <property type="entry name" value="SEL-1-LIKE PROTEIN"/>
    <property type="match status" value="1"/>
</dbReference>
<dbReference type="Proteomes" id="UP000078512">
    <property type="component" value="Unassembled WGS sequence"/>
</dbReference>
<dbReference type="Gene3D" id="1.25.40.10">
    <property type="entry name" value="Tetratricopeptide repeat domain"/>
    <property type="match status" value="3"/>
</dbReference>
<sequence>MGNVKSQFQAVRPVKENLNSPTITASPIVCIDCHSDPTTGKSVILWDDICVVFTKALYVSHEMKVIPFMLDDKFMRLQPLRIAAMPDVVLDIVVDCPLGHLDTAVQQLRLAPTPKGATFQETHTNNQIHRSPQVHTVNSDKDISPIVDKATLGDARSQVELGDMYRVGDGVEQDFEQAHDWYLKAANQGDPSGQCNLGHLYRLELGVDRDHSIALSWYKKAAAQGDAGGQHYVGLVYYFGLIDVVDYSAAMQWYSMAANQGHARAQRRIGDLYFLGEGVQQDYNKAMEWYIRAADQGLPAARARIGQMYLIGLGVSQDKTIAIDWFSKVVSHKDVDDWSQMAMGYMYLEGIGVPKSESMAFAWFLKATRQGLPDAQYLVGRMYRSGEGVSRDFSKALSWLIKSANHNVAYAQHEIGAMYLQGQGVPKNYLTAKEWFLKAAEFGSEEAKDSQSMVQQLIDEDERAAMATKKNKSTSSKLKFW</sequence>
<evidence type="ECO:0000313" key="3">
    <source>
        <dbReference type="Proteomes" id="UP000078512"/>
    </source>
</evidence>
<dbReference type="STRING" id="1314771.A0A197JQX0"/>
<evidence type="ECO:0000256" key="1">
    <source>
        <dbReference type="ARBA" id="ARBA00038101"/>
    </source>
</evidence>
<accession>A0A197JQX0</accession>
<dbReference type="Pfam" id="PF08238">
    <property type="entry name" value="Sel1"/>
    <property type="match status" value="8"/>
</dbReference>
<reference evidence="2 3" key="1">
    <citation type="submission" date="2016-05" db="EMBL/GenBank/DDBJ databases">
        <title>Genome sequencing reveals origins of a unique bacterial endosymbiosis in the earliest lineages of terrestrial Fungi.</title>
        <authorList>
            <consortium name="DOE Joint Genome Institute"/>
            <person name="Uehling J."/>
            <person name="Gryganskyi A."/>
            <person name="Hameed K."/>
            <person name="Tschaplinski T."/>
            <person name="Misztal P."/>
            <person name="Wu S."/>
            <person name="Desiro A."/>
            <person name="Vande Pol N."/>
            <person name="Du Z.-Y."/>
            <person name="Zienkiewicz A."/>
            <person name="Zienkiewicz K."/>
            <person name="Morin E."/>
            <person name="Tisserant E."/>
            <person name="Splivallo R."/>
            <person name="Hainaut M."/>
            <person name="Henrissat B."/>
            <person name="Ohm R."/>
            <person name="Kuo A."/>
            <person name="Yan J."/>
            <person name="Lipzen A."/>
            <person name="Nolan M."/>
            <person name="Labutti K."/>
            <person name="Barry K."/>
            <person name="Goldstein A."/>
            <person name="Labbe J."/>
            <person name="Schadt C."/>
            <person name="Tuskan G."/>
            <person name="Grigoriev I."/>
            <person name="Martin F."/>
            <person name="Vilgalys R."/>
            <person name="Bonito G."/>
        </authorList>
    </citation>
    <scope>NUCLEOTIDE SEQUENCE [LARGE SCALE GENOMIC DNA]</scope>
    <source>
        <strain evidence="2 3">AG-77</strain>
    </source>
</reference>
<dbReference type="InterPro" id="IPR011990">
    <property type="entry name" value="TPR-like_helical_dom_sf"/>
</dbReference>
<organism evidence="2 3">
    <name type="scientific">Linnemannia elongata AG-77</name>
    <dbReference type="NCBI Taxonomy" id="1314771"/>
    <lineage>
        <taxon>Eukaryota</taxon>
        <taxon>Fungi</taxon>
        <taxon>Fungi incertae sedis</taxon>
        <taxon>Mucoromycota</taxon>
        <taxon>Mortierellomycotina</taxon>
        <taxon>Mortierellomycetes</taxon>
        <taxon>Mortierellales</taxon>
        <taxon>Mortierellaceae</taxon>
        <taxon>Linnemannia</taxon>
    </lineage>
</organism>
<dbReference type="EMBL" id="KV442055">
    <property type="protein sequence ID" value="OAQ27672.1"/>
    <property type="molecule type" value="Genomic_DNA"/>
</dbReference>
<keyword evidence="3" id="KW-1185">Reference proteome</keyword>
<gene>
    <name evidence="2" type="ORF">K457DRAFT_1833880</name>
</gene>
<dbReference type="InterPro" id="IPR006597">
    <property type="entry name" value="Sel1-like"/>
</dbReference>
<dbReference type="SUPFAM" id="SSF81901">
    <property type="entry name" value="HCP-like"/>
    <property type="match status" value="2"/>
</dbReference>
<dbReference type="OrthoDB" id="2384430at2759"/>
<dbReference type="PANTHER" id="PTHR11102:SF160">
    <property type="entry name" value="ERAD-ASSOCIATED E3 UBIQUITIN-PROTEIN LIGASE COMPONENT HRD3"/>
    <property type="match status" value="1"/>
</dbReference>
<comment type="similarity">
    <text evidence="1">Belongs to the sel-1 family.</text>
</comment>
<name>A0A197JQX0_9FUNG</name>
<protein>
    <submittedName>
        <fullName evidence="2">HCP-like protein</fullName>
    </submittedName>
</protein>
<dbReference type="AlphaFoldDB" id="A0A197JQX0"/>
<dbReference type="SMART" id="SM00671">
    <property type="entry name" value="SEL1"/>
    <property type="match status" value="8"/>
</dbReference>
<dbReference type="InterPro" id="IPR050767">
    <property type="entry name" value="Sel1_AlgK"/>
</dbReference>
<evidence type="ECO:0000313" key="2">
    <source>
        <dbReference type="EMBL" id="OAQ27672.1"/>
    </source>
</evidence>
<proteinExistence type="inferred from homology"/>